<reference evidence="1" key="2">
    <citation type="journal article" date="2000" name="Genome Res.">
        <title>Normalization and subtraction of cap-trapper-selected cDNAs to prepare full-length cDNA libraries for rapid discovery of new genes.</title>
        <authorList>
            <person name="Carninci P."/>
            <person name="Shibata Y."/>
            <person name="Hayatsu N."/>
            <person name="Sugahara Y."/>
            <person name="Shibata K."/>
            <person name="Itoh M."/>
            <person name="Konno H."/>
            <person name="Okazaki Y."/>
            <person name="Muramatsu M."/>
            <person name="Hayashizaki Y."/>
        </authorList>
    </citation>
    <scope>NUCLEOTIDE SEQUENCE</scope>
    <source>
        <strain evidence="1">C57BL/6J</strain>
        <tissue evidence="1">Olfactory brain</tissue>
    </source>
</reference>
<evidence type="ECO:0000313" key="2">
    <source>
        <dbReference type="MGI" id="MGI:3642925"/>
    </source>
</evidence>
<reference evidence="1" key="7">
    <citation type="journal article" date="2005" name="Science">
        <title>The Transcriptional Landscape of the Mammalian Genome.</title>
        <authorList>
            <consortium name="The FANTOM Consortium"/>
            <consortium name="Riken Genome Exploration Research Group and Genome Science Group (Genome Network Project Core Group)"/>
        </authorList>
    </citation>
    <scope>NUCLEOTIDE SEQUENCE</scope>
    <source>
        <strain evidence="1">C57BL/6J</strain>
        <tissue evidence="1">Olfactory brain</tissue>
    </source>
</reference>
<reference evidence="1" key="8">
    <citation type="journal article" date="2005" name="Science">
        <title>Antisense Transcription in the Mammalian Transcriptome.</title>
        <authorList>
            <consortium name="RIKEN Genome Exploration Research Group and Genome Science Group (Genome Network Project Core Group) and the FANTOM Consortium"/>
        </authorList>
    </citation>
    <scope>NUCLEOTIDE SEQUENCE</scope>
    <source>
        <strain evidence="1">C57BL/6J</strain>
        <tissue evidence="1">Olfactory brain</tissue>
    </source>
</reference>
<dbReference type="MGI" id="MGI:3642925">
    <property type="gene designation" value="Gm10754"/>
</dbReference>
<reference evidence="1" key="6">
    <citation type="submission" date="2004-03" db="EMBL/GenBank/DDBJ databases">
        <authorList>
            <person name="Arakawa T."/>
            <person name="Carninci P."/>
            <person name="Fukuda S."/>
            <person name="Hashizume W."/>
            <person name="Hayashida K."/>
            <person name="Hori F."/>
            <person name="Iida J."/>
            <person name="Imamura K."/>
            <person name="Imotani K."/>
            <person name="Itoh M."/>
            <person name="Kanagawa S."/>
            <person name="Kawai J."/>
            <person name="Kojima M."/>
            <person name="Konno H."/>
            <person name="Murata M."/>
            <person name="Nakamura M."/>
            <person name="Ninomiya N."/>
            <person name="Nishiyori H."/>
            <person name="Nomura K."/>
            <person name="Ohno M."/>
            <person name="Sakazume N."/>
            <person name="Sano H."/>
            <person name="Sasaki D."/>
            <person name="Shibata K."/>
            <person name="Shiraki T."/>
            <person name="Tagami M."/>
            <person name="Tagami Y."/>
            <person name="Waki K."/>
            <person name="Watahiki A."/>
            <person name="Muramatsu M."/>
            <person name="Hayashizaki Y."/>
        </authorList>
    </citation>
    <scope>NUCLEOTIDE SEQUENCE</scope>
    <source>
        <strain evidence="1">C57BL/6J</strain>
        <tissue evidence="1">Olfactory brain</tissue>
    </source>
</reference>
<accession>Q3UY85</accession>
<gene>
    <name evidence="2" type="primary">Gm10754</name>
</gene>
<name>Q3UY85_MOUSE</name>
<dbReference type="AlphaFoldDB" id="Q3UY85"/>
<organism evidence="1">
    <name type="scientific">Mus musculus</name>
    <name type="common">Mouse</name>
    <dbReference type="NCBI Taxonomy" id="10090"/>
    <lineage>
        <taxon>Eukaryota</taxon>
        <taxon>Metazoa</taxon>
        <taxon>Chordata</taxon>
        <taxon>Craniata</taxon>
        <taxon>Vertebrata</taxon>
        <taxon>Euteleostomi</taxon>
        <taxon>Mammalia</taxon>
        <taxon>Eutheria</taxon>
        <taxon>Euarchontoglires</taxon>
        <taxon>Glires</taxon>
        <taxon>Rodentia</taxon>
        <taxon>Myomorpha</taxon>
        <taxon>Muroidea</taxon>
        <taxon>Muridae</taxon>
        <taxon>Murinae</taxon>
        <taxon>Mus</taxon>
        <taxon>Mus</taxon>
    </lineage>
</organism>
<reference evidence="1" key="1">
    <citation type="journal article" date="1999" name="Methods Enzymol.">
        <title>High-efficiency full-length cDNA cloning.</title>
        <authorList>
            <person name="Carninci P."/>
            <person name="Hayashizaki Y."/>
        </authorList>
    </citation>
    <scope>NUCLEOTIDE SEQUENCE</scope>
    <source>
        <strain evidence="1">C57BL/6J</strain>
        <tissue evidence="1">Olfactory brain</tissue>
    </source>
</reference>
<evidence type="ECO:0000313" key="1">
    <source>
        <dbReference type="EMBL" id="BAE22327.1"/>
    </source>
</evidence>
<reference evidence="1" key="5">
    <citation type="journal article" date="2002" name="Nature">
        <title>Analysis of the mouse transcriptome based on functional annotation of 60,770 full-length cDNAs.</title>
        <authorList>
            <consortium name="The FANTOM Consortium and the RIKEN Genome Exploration Research Group Phase I and II Team"/>
        </authorList>
    </citation>
    <scope>NUCLEOTIDE SEQUENCE</scope>
    <source>
        <strain evidence="1">C57BL/6J</strain>
        <tissue evidence="1">Olfactory brain</tissue>
    </source>
</reference>
<dbReference type="HOGENOM" id="CLU_2249196_0_0_1"/>
<proteinExistence type="evidence at transcript level"/>
<sequence>MILSIEVLSSLRSYLISNIGNFDSFWCKGHIHISMEWNDFRMPEVVLMCKCPQGMFRNYTSKVQDTQYSLHLKINDHVYRYVMVLCNTFVRYFCERRNCFYFCF</sequence>
<reference evidence="1" key="4">
    <citation type="journal article" date="2001" name="Nature">
        <title>Functional annotation of a full-length mouse cDNA collection.</title>
        <authorList>
            <consortium name="The RIKEN Genome Exploration Research Group Phase II Team and the FANTOM Consortium"/>
        </authorList>
    </citation>
    <scope>NUCLEOTIDE SEQUENCE</scope>
    <source>
        <strain evidence="1">C57BL/6J</strain>
        <tissue evidence="1">Olfactory brain</tissue>
    </source>
</reference>
<protein>
    <submittedName>
        <fullName evidence="1">Uncharacterized protein</fullName>
    </submittedName>
</protein>
<dbReference type="AGR" id="MGI:3642925"/>
<reference evidence="1" key="3">
    <citation type="journal article" date="2000" name="Genome Res.">
        <title>RIKEN integrated sequence analysis (RISA) system--384-format sequencing pipeline with 384 multicapillary sequencer.</title>
        <authorList>
            <person name="Shibata K."/>
            <person name="Itoh M."/>
            <person name="Aizawa K."/>
            <person name="Nagaoka S."/>
            <person name="Sasaki N."/>
            <person name="Carninci P."/>
            <person name="Konno H."/>
            <person name="Akiyama J."/>
            <person name="Nishi K."/>
            <person name="Kitsunai T."/>
            <person name="Tashiro H."/>
            <person name="Itoh M."/>
            <person name="Sumi N."/>
            <person name="Ishii Y."/>
            <person name="Nakamura S."/>
            <person name="Hazama M."/>
            <person name="Nishine T."/>
            <person name="Harada A."/>
            <person name="Yamamoto R."/>
            <person name="Matsumoto H."/>
            <person name="Sakaguchi S."/>
            <person name="Ikegami T."/>
            <person name="Kashiwagi K."/>
            <person name="Fujiwake S."/>
            <person name="Inoue K."/>
            <person name="Togawa Y."/>
            <person name="Izawa M."/>
            <person name="Ohara E."/>
            <person name="Watahiki M."/>
            <person name="Yoneda Y."/>
            <person name="Ishikawa T."/>
            <person name="Ozawa K."/>
            <person name="Tanaka T."/>
            <person name="Matsuura S."/>
            <person name="Kawai J."/>
            <person name="Okazaki Y."/>
            <person name="Muramatsu M."/>
            <person name="Inoue Y."/>
            <person name="Kira A."/>
            <person name="Hayashizaki Y."/>
        </authorList>
    </citation>
    <scope>NUCLEOTIDE SEQUENCE</scope>
    <source>
        <strain evidence="1">C57BL/6J</strain>
        <tissue evidence="1">Olfactory brain</tissue>
    </source>
</reference>
<dbReference type="EMBL" id="AK134882">
    <property type="protein sequence ID" value="BAE22327.1"/>
    <property type="molecule type" value="mRNA"/>
</dbReference>